<gene>
    <name evidence="3" type="ORF">Enr10x_61300</name>
</gene>
<keyword evidence="4" id="KW-1185">Reference proteome</keyword>
<proteinExistence type="predicted"/>
<feature type="transmembrane region" description="Helical" evidence="2">
    <location>
        <begin position="20"/>
        <end position="38"/>
    </location>
</feature>
<reference evidence="3 4" key="1">
    <citation type="submission" date="2019-03" db="EMBL/GenBank/DDBJ databases">
        <title>Deep-cultivation of Planctomycetes and their phenomic and genomic characterization uncovers novel biology.</title>
        <authorList>
            <person name="Wiegand S."/>
            <person name="Jogler M."/>
            <person name="Boedeker C."/>
            <person name="Pinto D."/>
            <person name="Vollmers J."/>
            <person name="Rivas-Marin E."/>
            <person name="Kohn T."/>
            <person name="Peeters S.H."/>
            <person name="Heuer A."/>
            <person name="Rast P."/>
            <person name="Oberbeckmann S."/>
            <person name="Bunk B."/>
            <person name="Jeske O."/>
            <person name="Meyerdierks A."/>
            <person name="Storesund J.E."/>
            <person name="Kallscheuer N."/>
            <person name="Luecker S."/>
            <person name="Lage O.M."/>
            <person name="Pohl T."/>
            <person name="Merkel B.J."/>
            <person name="Hornburger P."/>
            <person name="Mueller R.-W."/>
            <person name="Bruemmer F."/>
            <person name="Labrenz M."/>
            <person name="Spormann A.M."/>
            <person name="Op den Camp H."/>
            <person name="Overmann J."/>
            <person name="Amann R."/>
            <person name="Jetten M.S.M."/>
            <person name="Mascher T."/>
            <person name="Medema M.H."/>
            <person name="Devos D.P."/>
            <person name="Kaster A.-K."/>
            <person name="Ovreas L."/>
            <person name="Rohde M."/>
            <person name="Galperin M.Y."/>
            <person name="Jogler C."/>
        </authorList>
    </citation>
    <scope>NUCLEOTIDE SEQUENCE [LARGE SCALE GENOMIC DNA]</scope>
    <source>
        <strain evidence="3 4">Enr10</strain>
    </source>
</reference>
<sequence>MKSFSQQLVHDLKVSWQKTLVLGLLLLVGLYFWIPPLYRAMRGSTAPQLTPAKVNPAPIPQRPPVETEMSFTQTDSKETTLHSWEQFDSLMHTDPLVQSVQMGAVQKNPFEVNRDQFSPPILFAEEPVDTEPVAEKKEPEIKTLPDEIVLTTTIIGKYRKAAMINKKLYYEGKTLQFDNVSYVLERVADRSVILRQGEQTFELKIQNDPSAFIKFE</sequence>
<keyword evidence="2" id="KW-0812">Transmembrane</keyword>
<feature type="region of interest" description="Disordered" evidence="1">
    <location>
        <begin position="49"/>
        <end position="75"/>
    </location>
</feature>
<protein>
    <submittedName>
        <fullName evidence="3">Uncharacterized protein</fullName>
    </submittedName>
</protein>
<accession>A0A517QGL0</accession>
<evidence type="ECO:0000256" key="2">
    <source>
        <dbReference type="SAM" id="Phobius"/>
    </source>
</evidence>
<dbReference type="AlphaFoldDB" id="A0A517QGL0"/>
<keyword evidence="2" id="KW-1133">Transmembrane helix</keyword>
<dbReference type="EMBL" id="CP037421">
    <property type="protein sequence ID" value="QDT30762.1"/>
    <property type="molecule type" value="Genomic_DNA"/>
</dbReference>
<organism evidence="3 4">
    <name type="scientific">Gimesia panareensis</name>
    <dbReference type="NCBI Taxonomy" id="2527978"/>
    <lineage>
        <taxon>Bacteria</taxon>
        <taxon>Pseudomonadati</taxon>
        <taxon>Planctomycetota</taxon>
        <taxon>Planctomycetia</taxon>
        <taxon>Planctomycetales</taxon>
        <taxon>Planctomycetaceae</taxon>
        <taxon>Gimesia</taxon>
    </lineage>
</organism>
<evidence type="ECO:0000313" key="4">
    <source>
        <dbReference type="Proteomes" id="UP000315647"/>
    </source>
</evidence>
<keyword evidence="2" id="KW-0472">Membrane</keyword>
<evidence type="ECO:0000313" key="3">
    <source>
        <dbReference type="EMBL" id="QDT30762.1"/>
    </source>
</evidence>
<name>A0A517QGL0_9PLAN</name>
<dbReference type="RefSeq" id="WP_145452574.1">
    <property type="nucleotide sequence ID" value="NZ_CP037421.1"/>
</dbReference>
<dbReference type="Proteomes" id="UP000315647">
    <property type="component" value="Chromosome"/>
</dbReference>
<evidence type="ECO:0000256" key="1">
    <source>
        <dbReference type="SAM" id="MobiDB-lite"/>
    </source>
</evidence>